<dbReference type="AlphaFoldDB" id="A0A975TD18"/>
<dbReference type="EMBL" id="CP021056">
    <property type="protein sequence ID" value="QXE26437.1"/>
    <property type="molecule type" value="Genomic_DNA"/>
</dbReference>
<reference evidence="1" key="1">
    <citation type="submission" date="2017-04" db="EMBL/GenBank/DDBJ databases">
        <title>Genome deletions in a multicellular cyanobacterial endosymbiont for morphological adaptation in marine diatoms.</title>
        <authorList>
            <person name="Wang Y."/>
            <person name="Gao H."/>
            <person name="Li R."/>
            <person name="Xu X."/>
        </authorList>
    </citation>
    <scope>NUCLEOTIDE SEQUENCE</scope>
    <source>
        <strain evidence="1">FACHB 800</strain>
    </source>
</reference>
<sequence length="47" mass="5503">METPELGKSEEVMRSLIGNDEKIMQGQWELYLTNFQSKSEKPDKLMI</sequence>
<organism evidence="1 2">
    <name type="scientific">Richelia sinica FACHB-800</name>
    <dbReference type="NCBI Taxonomy" id="1357546"/>
    <lineage>
        <taxon>Bacteria</taxon>
        <taxon>Bacillati</taxon>
        <taxon>Cyanobacteriota</taxon>
        <taxon>Cyanophyceae</taxon>
        <taxon>Nostocales</taxon>
        <taxon>Nostocaceae</taxon>
        <taxon>Richelia</taxon>
    </lineage>
</organism>
<accession>A0A975TD18</accession>
<evidence type="ECO:0000313" key="1">
    <source>
        <dbReference type="EMBL" id="QXE26437.1"/>
    </source>
</evidence>
<dbReference type="KEGG" id="rsin:B6N60_05169"/>
<dbReference type="Proteomes" id="UP000683511">
    <property type="component" value="Chromosome"/>
</dbReference>
<name>A0A975TD18_9NOST</name>
<gene>
    <name evidence="1" type="ORF">B6N60_05169</name>
</gene>
<proteinExistence type="predicted"/>
<protein>
    <submittedName>
        <fullName evidence="1">Uncharacterized protein</fullName>
    </submittedName>
</protein>
<evidence type="ECO:0000313" key="2">
    <source>
        <dbReference type="Proteomes" id="UP000683511"/>
    </source>
</evidence>
<keyword evidence="2" id="KW-1185">Reference proteome</keyword>